<feature type="transmembrane region" description="Helical" evidence="7">
    <location>
        <begin position="262"/>
        <end position="282"/>
    </location>
</feature>
<feature type="transmembrane region" description="Helical" evidence="7">
    <location>
        <begin position="288"/>
        <end position="307"/>
    </location>
</feature>
<dbReference type="Pfam" id="PF13347">
    <property type="entry name" value="MFS_2"/>
    <property type="match status" value="1"/>
</dbReference>
<evidence type="ECO:0000256" key="2">
    <source>
        <dbReference type="ARBA" id="ARBA00022448"/>
    </source>
</evidence>
<keyword evidence="3" id="KW-1003">Cell membrane</keyword>
<keyword evidence="5 7" id="KW-1133">Transmembrane helix</keyword>
<feature type="transmembrane region" description="Helical" evidence="7">
    <location>
        <begin position="379"/>
        <end position="410"/>
    </location>
</feature>
<keyword evidence="2" id="KW-0813">Transport</keyword>
<dbReference type="PROSITE" id="PS00872">
    <property type="entry name" value="NA_GALACTOSIDE_SYMP"/>
    <property type="match status" value="1"/>
</dbReference>
<reference evidence="8 9" key="1">
    <citation type="submission" date="2018-05" db="EMBL/GenBank/DDBJ databases">
        <title>Genomic Encyclopedia of Type Strains, Phase IV (KMG-IV): sequencing the most valuable type-strain genomes for metagenomic binning, comparative biology and taxonomic classification.</title>
        <authorList>
            <person name="Goeker M."/>
        </authorList>
    </citation>
    <scope>NUCLEOTIDE SEQUENCE [LARGE SCALE GENOMIC DNA]</scope>
    <source>
        <strain evidence="8 9">DSM 24995</strain>
    </source>
</reference>
<feature type="transmembrane region" description="Helical" evidence="7">
    <location>
        <begin position="194"/>
        <end position="218"/>
    </location>
</feature>
<dbReference type="InterPro" id="IPR039672">
    <property type="entry name" value="MFS_2"/>
</dbReference>
<feature type="transmembrane region" description="Helical" evidence="7">
    <location>
        <begin position="82"/>
        <end position="101"/>
    </location>
</feature>
<name>A0A2V3Y200_9FIRM</name>
<comment type="subcellular location">
    <subcellularLocation>
        <location evidence="1">Cell membrane</location>
        <topology evidence="1">Multi-pass membrane protein</topology>
    </subcellularLocation>
</comment>
<gene>
    <name evidence="8" type="ORF">DFR60_108226</name>
</gene>
<evidence type="ECO:0000256" key="3">
    <source>
        <dbReference type="ARBA" id="ARBA00022475"/>
    </source>
</evidence>
<keyword evidence="9" id="KW-1185">Reference proteome</keyword>
<evidence type="ECO:0000256" key="5">
    <source>
        <dbReference type="ARBA" id="ARBA00022989"/>
    </source>
</evidence>
<keyword evidence="6 7" id="KW-0472">Membrane</keyword>
<organism evidence="8 9">
    <name type="scientific">Hungatella effluvii</name>
    <dbReference type="NCBI Taxonomy" id="1096246"/>
    <lineage>
        <taxon>Bacteria</taxon>
        <taxon>Bacillati</taxon>
        <taxon>Bacillota</taxon>
        <taxon>Clostridia</taxon>
        <taxon>Lachnospirales</taxon>
        <taxon>Lachnospiraceae</taxon>
        <taxon>Hungatella</taxon>
    </lineage>
</organism>
<dbReference type="SUPFAM" id="SSF103473">
    <property type="entry name" value="MFS general substrate transporter"/>
    <property type="match status" value="1"/>
</dbReference>
<evidence type="ECO:0000313" key="9">
    <source>
        <dbReference type="Proteomes" id="UP000248057"/>
    </source>
</evidence>
<evidence type="ECO:0000256" key="1">
    <source>
        <dbReference type="ARBA" id="ARBA00004651"/>
    </source>
</evidence>
<dbReference type="GeneID" id="86062627"/>
<dbReference type="InterPro" id="IPR018043">
    <property type="entry name" value="Na/Gal_symport_CS"/>
</dbReference>
<dbReference type="GO" id="GO:0005886">
    <property type="term" value="C:plasma membrane"/>
    <property type="evidence" value="ECO:0007669"/>
    <property type="project" value="UniProtKB-SubCell"/>
</dbReference>
<dbReference type="AlphaFoldDB" id="A0A2V3Y200"/>
<dbReference type="GO" id="GO:0006814">
    <property type="term" value="P:sodium ion transport"/>
    <property type="evidence" value="ECO:0007669"/>
    <property type="project" value="InterPro"/>
</dbReference>
<evidence type="ECO:0000256" key="4">
    <source>
        <dbReference type="ARBA" id="ARBA00022692"/>
    </source>
</evidence>
<dbReference type="GO" id="GO:0008643">
    <property type="term" value="P:carbohydrate transport"/>
    <property type="evidence" value="ECO:0007669"/>
    <property type="project" value="InterPro"/>
</dbReference>
<proteinExistence type="predicted"/>
<dbReference type="Proteomes" id="UP000248057">
    <property type="component" value="Unassembled WGS sequence"/>
</dbReference>
<dbReference type="RefSeq" id="WP_110323935.1">
    <property type="nucleotide sequence ID" value="NZ_JAQETU010000003.1"/>
</dbReference>
<dbReference type="Gene3D" id="1.20.1250.20">
    <property type="entry name" value="MFS general substrate transporter like domains"/>
    <property type="match status" value="2"/>
</dbReference>
<feature type="transmembrane region" description="Helical" evidence="7">
    <location>
        <begin position="430"/>
        <end position="450"/>
    </location>
</feature>
<keyword evidence="4 7" id="KW-0812">Transmembrane</keyword>
<evidence type="ECO:0000313" key="8">
    <source>
        <dbReference type="EMBL" id="PXX52140.1"/>
    </source>
</evidence>
<feature type="transmembrane region" description="Helical" evidence="7">
    <location>
        <begin position="12"/>
        <end position="36"/>
    </location>
</feature>
<comment type="caution">
    <text evidence="8">The sequence shown here is derived from an EMBL/GenBank/DDBJ whole genome shotgun (WGS) entry which is preliminary data.</text>
</comment>
<feature type="transmembrane region" description="Helical" evidence="7">
    <location>
        <begin position="150"/>
        <end position="174"/>
    </location>
</feature>
<dbReference type="PANTHER" id="PTHR11328">
    <property type="entry name" value="MAJOR FACILITATOR SUPERFAMILY DOMAIN-CONTAINING PROTEIN"/>
    <property type="match status" value="1"/>
</dbReference>
<protein>
    <submittedName>
        <fullName evidence="8">Na+/melibiose symporter-like transporter</fullName>
    </submittedName>
</protein>
<feature type="transmembrane region" description="Helical" evidence="7">
    <location>
        <begin position="339"/>
        <end position="358"/>
    </location>
</feature>
<evidence type="ECO:0000256" key="6">
    <source>
        <dbReference type="ARBA" id="ARBA00023136"/>
    </source>
</evidence>
<evidence type="ECO:0000256" key="7">
    <source>
        <dbReference type="SAM" id="Phobius"/>
    </source>
</evidence>
<accession>A0A2V3Y200</accession>
<dbReference type="PANTHER" id="PTHR11328:SF24">
    <property type="entry name" value="MAJOR FACILITATOR SUPERFAMILY (MFS) PROFILE DOMAIN-CONTAINING PROTEIN"/>
    <property type="match status" value="1"/>
</dbReference>
<feature type="transmembrane region" description="Helical" evidence="7">
    <location>
        <begin position="314"/>
        <end position="333"/>
    </location>
</feature>
<dbReference type="GO" id="GO:0015293">
    <property type="term" value="F:symporter activity"/>
    <property type="evidence" value="ECO:0007669"/>
    <property type="project" value="InterPro"/>
</dbReference>
<dbReference type="InterPro" id="IPR036259">
    <property type="entry name" value="MFS_trans_sf"/>
</dbReference>
<sequence length="473" mass="52685">MDNQMNYDKAKLWQIGCFSMNNVATNCANFLMAYYAYYTQNVLGLAAVIVGMIATCTRIFDGITDPIVGFWIDRTDGRFGKFRPFMLGGNIIIGLCLLALFRTPVTLSLTGKYIYTTVMYFLYIIGYTFQTICTKGAQTILTNDPKQRPIFTFFDGFGCQIISAIIPFLITTYLAKIYSVGEYAPNKGMVNPELWKTASLIIVLLSVFLTILAIAGIWEKDRSENFTSRGNAEKVKVSAYLDITAHNRPLQMLIVSAATDKLGSMLMGGTLTYIFANILLNSSMQGKFSMMVLVPSIIFSFLGVVLARKVGLKRCFLTTTWISLILLTLMFILKPNPEVPFIFLGLYMLQKCVTYVSMSTLTPLIADCSDYETYRSGRYVPGMVATIFSFIDKLLSSLSTLIVGFALAYAGVGAVTITPNEPVNAVFNNVILICFCIVPILGHIATLIAMRFYDLTKEKMEEVQHTIAERKRG</sequence>
<dbReference type="EMBL" id="QJKD01000008">
    <property type="protein sequence ID" value="PXX52140.1"/>
    <property type="molecule type" value="Genomic_DNA"/>
</dbReference>
<feature type="transmembrane region" description="Helical" evidence="7">
    <location>
        <begin position="113"/>
        <end position="129"/>
    </location>
</feature>
<feature type="transmembrane region" description="Helical" evidence="7">
    <location>
        <begin position="42"/>
        <end position="61"/>
    </location>
</feature>